<dbReference type="RefSeq" id="WP_166328164.1">
    <property type="nucleotide sequence ID" value="NZ_CP049933.1"/>
</dbReference>
<evidence type="ECO:0000256" key="1">
    <source>
        <dbReference type="SAM" id="MobiDB-lite"/>
    </source>
</evidence>
<sequence length="293" mass="30798">MPLLTRPRVSRGPIRARGAWRAVAAASLSALLAASCVSAAEASAPVAAETTSPETDEATTLPELVVSPPAPLLNEATANYDFSVLIRNPGKDALPAGTLTLSLDTQRVESIKELGDTLNKSGAVLETSKLSQVDGESERTVTVSVPRSELPLNANSAAGVYRIRAVFTPKSDPNATKPTTVDPTVPSTATPDEADGTSADISGETQIVWRGSGGAPVKLSFVVPLVLPANIHTMPSPSSSKKSRRSSMTYSPWLRLSKPHWLLILASSRAFARTVTRAPNQRKSSSSGSNQHL</sequence>
<feature type="region of interest" description="Disordered" evidence="1">
    <location>
        <begin position="169"/>
        <end position="199"/>
    </location>
</feature>
<accession>A0ABX6JTB7</accession>
<dbReference type="EMBL" id="CP049933">
    <property type="protein sequence ID" value="QIM17533.1"/>
    <property type="molecule type" value="Genomic_DNA"/>
</dbReference>
<name>A0ABX6JTB7_9MICO</name>
<dbReference type="Proteomes" id="UP000503441">
    <property type="component" value="Chromosome"/>
</dbReference>
<protein>
    <submittedName>
        <fullName evidence="3">Uncharacterized protein</fullName>
    </submittedName>
</protein>
<evidence type="ECO:0000313" key="4">
    <source>
        <dbReference type="Proteomes" id="UP000503441"/>
    </source>
</evidence>
<keyword evidence="4" id="KW-1185">Reference proteome</keyword>
<evidence type="ECO:0000313" key="3">
    <source>
        <dbReference type="EMBL" id="QIM17533.1"/>
    </source>
</evidence>
<feature type="compositionally biased region" description="Polar residues" evidence="1">
    <location>
        <begin position="171"/>
        <end position="190"/>
    </location>
</feature>
<feature type="chain" id="PRO_5047034230" evidence="2">
    <location>
        <begin position="40"/>
        <end position="293"/>
    </location>
</feature>
<dbReference type="Pfam" id="PF19516">
    <property type="entry name" value="DUF6049"/>
    <property type="match status" value="1"/>
</dbReference>
<proteinExistence type="predicted"/>
<organism evidence="3 4">
    <name type="scientific">Leucobacter coleopterorum</name>
    <dbReference type="NCBI Taxonomy" id="2714933"/>
    <lineage>
        <taxon>Bacteria</taxon>
        <taxon>Bacillati</taxon>
        <taxon>Actinomycetota</taxon>
        <taxon>Actinomycetes</taxon>
        <taxon>Micrococcales</taxon>
        <taxon>Microbacteriaceae</taxon>
        <taxon>Leucobacter</taxon>
    </lineage>
</organism>
<evidence type="ECO:0000256" key="2">
    <source>
        <dbReference type="SAM" id="SignalP"/>
    </source>
</evidence>
<gene>
    <name evidence="3" type="ORF">G7066_00280</name>
</gene>
<reference evidence="3 4" key="1">
    <citation type="submission" date="2020-03" db="EMBL/GenBank/DDBJ databases">
        <title>Leucobacter sp. nov., isolated from beetles.</title>
        <authorList>
            <person name="Hyun D.-W."/>
            <person name="Bae J.-W."/>
        </authorList>
    </citation>
    <scope>NUCLEOTIDE SEQUENCE [LARGE SCALE GENOMIC DNA]</scope>
    <source>
        <strain evidence="3 4">HDW9A</strain>
    </source>
</reference>
<dbReference type="InterPro" id="IPR046112">
    <property type="entry name" value="DUF6049"/>
</dbReference>
<keyword evidence="2" id="KW-0732">Signal</keyword>
<feature type="signal peptide" evidence="2">
    <location>
        <begin position="1"/>
        <end position="39"/>
    </location>
</feature>